<dbReference type="Pfam" id="PF12796">
    <property type="entry name" value="Ank_2"/>
    <property type="match status" value="2"/>
</dbReference>
<keyword evidence="11" id="KW-1185">Reference proteome</keyword>
<dbReference type="PANTHER" id="PTHR24186">
    <property type="entry name" value="PROTEIN PHOSPHATASE 1 REGULATORY SUBUNIT"/>
    <property type="match status" value="1"/>
</dbReference>
<feature type="transmembrane region" description="Helical" evidence="8">
    <location>
        <begin position="498"/>
        <end position="518"/>
    </location>
</feature>
<dbReference type="AlphaFoldDB" id="A0ABD3KTF0"/>
<sequence length="543" mass="59900">MKERLGMHLEVYGAAKSGEFHSPRSSLLWQGNCKGDTPLHVATQLGSHEMVRVFIDRAKAIHQPDAYKELLRIPNADEDTLLHSAIRGRCKGVVELLIEEDPQLCDVTNAADESPLYLAVHQRFSDVIEPILCASSSPSSHKGPRGLTALHAAVRFLLPGCKKILEKRPELIREKDDIGWTPLHYVACLVEVDAVQLLLQHDTSVACDLNKEGDSALHIASFKGYISVIDKLVTSCPDAWDIMNYKRQTALHAAVIGGKVKVVKYILGMPNLEDLINEKDIDGNTALHLSVRLEEYESTLILARDKRVDRFATNKDDLTAVDIIFAQGKMNVSKRRALRALKGAYGVPDFQRWAVKDTKKRLDKQFFEDQPAASIPTGSNSSLKSIIELELLVAAFIATATFSAAFAIPGGNSNDGPNQGMATLAGRVAFKTFVITNTIAFSFSTLALFLQFDTFVLSDRRKVRFTMDAAACIYIAMFAMVLAFASGTYVVLTRTIGLAIVPWVICGCLGINYLRGFVVDPFSRFAMRCINPRDVLPEAKARS</sequence>
<dbReference type="Gene3D" id="1.25.40.20">
    <property type="entry name" value="Ankyrin repeat-containing domain"/>
    <property type="match status" value="2"/>
</dbReference>
<evidence type="ECO:0000313" key="10">
    <source>
        <dbReference type="EMBL" id="KAL3742753.1"/>
    </source>
</evidence>
<evidence type="ECO:0000256" key="4">
    <source>
        <dbReference type="ARBA" id="ARBA00022989"/>
    </source>
</evidence>
<keyword evidence="5 7" id="KW-0040">ANK repeat</keyword>
<feature type="repeat" description="ANK" evidence="7">
    <location>
        <begin position="34"/>
        <end position="66"/>
    </location>
</feature>
<comment type="subcellular location">
    <subcellularLocation>
        <location evidence="1">Membrane</location>
        <topology evidence="1">Multi-pass membrane protein</topology>
    </subcellularLocation>
</comment>
<comment type="caution">
    <text evidence="10">The sequence shown here is derived from an EMBL/GenBank/DDBJ whole genome shotgun (WGS) entry which is preliminary data.</text>
</comment>
<reference evidence="10 11" key="1">
    <citation type="submission" date="2024-11" db="EMBL/GenBank/DDBJ databases">
        <title>Chromosome-level genome assembly of Eucalyptus globulus Labill. provides insights into its genome evolution.</title>
        <authorList>
            <person name="Li X."/>
        </authorList>
    </citation>
    <scope>NUCLEOTIDE SEQUENCE [LARGE SCALE GENOMIC DNA]</scope>
    <source>
        <strain evidence="10">CL2024</strain>
        <tissue evidence="10">Fresh tender leaves</tissue>
    </source>
</reference>
<dbReference type="EMBL" id="JBJKBG010000004">
    <property type="protein sequence ID" value="KAL3742753.1"/>
    <property type="molecule type" value="Genomic_DNA"/>
</dbReference>
<feature type="transmembrane region" description="Helical" evidence="8">
    <location>
        <begin position="389"/>
        <end position="408"/>
    </location>
</feature>
<protein>
    <recommendedName>
        <fullName evidence="9">PGG domain-containing protein</fullName>
    </recommendedName>
</protein>
<evidence type="ECO:0000259" key="9">
    <source>
        <dbReference type="Pfam" id="PF13962"/>
    </source>
</evidence>
<dbReference type="PANTHER" id="PTHR24186:SF50">
    <property type="entry name" value="ANKYRIN REPEAT-CONTAINING PROTEIN ITN1-LIKE ISOFORM X1"/>
    <property type="match status" value="1"/>
</dbReference>
<keyword evidence="3" id="KW-0677">Repeat</keyword>
<keyword evidence="4 8" id="KW-1133">Transmembrane helix</keyword>
<keyword evidence="2 8" id="KW-0812">Transmembrane</keyword>
<feature type="transmembrane region" description="Helical" evidence="8">
    <location>
        <begin position="471"/>
        <end position="492"/>
    </location>
</feature>
<dbReference type="Pfam" id="PF13962">
    <property type="entry name" value="PGG"/>
    <property type="match status" value="1"/>
</dbReference>
<dbReference type="InterPro" id="IPR026961">
    <property type="entry name" value="PGG_dom"/>
</dbReference>
<evidence type="ECO:0000256" key="7">
    <source>
        <dbReference type="PROSITE-ProRule" id="PRU00023"/>
    </source>
</evidence>
<dbReference type="SUPFAM" id="SSF48403">
    <property type="entry name" value="Ankyrin repeat"/>
    <property type="match status" value="1"/>
</dbReference>
<evidence type="ECO:0000256" key="8">
    <source>
        <dbReference type="SAM" id="Phobius"/>
    </source>
</evidence>
<evidence type="ECO:0000256" key="3">
    <source>
        <dbReference type="ARBA" id="ARBA00022737"/>
    </source>
</evidence>
<feature type="transmembrane region" description="Helical" evidence="8">
    <location>
        <begin position="428"/>
        <end position="450"/>
    </location>
</feature>
<evidence type="ECO:0000256" key="6">
    <source>
        <dbReference type="ARBA" id="ARBA00023136"/>
    </source>
</evidence>
<keyword evidence="6 8" id="KW-0472">Membrane</keyword>
<dbReference type="Proteomes" id="UP001634007">
    <property type="component" value="Unassembled WGS sequence"/>
</dbReference>
<evidence type="ECO:0000313" key="11">
    <source>
        <dbReference type="Proteomes" id="UP001634007"/>
    </source>
</evidence>
<proteinExistence type="predicted"/>
<feature type="domain" description="PGG" evidence="9">
    <location>
        <begin position="383"/>
        <end position="491"/>
    </location>
</feature>
<dbReference type="PROSITE" id="PS50088">
    <property type="entry name" value="ANK_REPEAT"/>
    <property type="match status" value="1"/>
</dbReference>
<gene>
    <name evidence="10" type="ORF">ACJRO7_018121</name>
</gene>
<dbReference type="InterPro" id="IPR002110">
    <property type="entry name" value="Ankyrin_rpt"/>
</dbReference>
<organism evidence="10 11">
    <name type="scientific">Eucalyptus globulus</name>
    <name type="common">Tasmanian blue gum</name>
    <dbReference type="NCBI Taxonomy" id="34317"/>
    <lineage>
        <taxon>Eukaryota</taxon>
        <taxon>Viridiplantae</taxon>
        <taxon>Streptophyta</taxon>
        <taxon>Embryophyta</taxon>
        <taxon>Tracheophyta</taxon>
        <taxon>Spermatophyta</taxon>
        <taxon>Magnoliopsida</taxon>
        <taxon>eudicotyledons</taxon>
        <taxon>Gunneridae</taxon>
        <taxon>Pentapetalae</taxon>
        <taxon>rosids</taxon>
        <taxon>malvids</taxon>
        <taxon>Myrtales</taxon>
        <taxon>Myrtaceae</taxon>
        <taxon>Myrtoideae</taxon>
        <taxon>Eucalypteae</taxon>
        <taxon>Eucalyptus</taxon>
    </lineage>
</organism>
<evidence type="ECO:0000256" key="2">
    <source>
        <dbReference type="ARBA" id="ARBA00022692"/>
    </source>
</evidence>
<accession>A0ABD3KTF0</accession>
<dbReference type="Pfam" id="PF00023">
    <property type="entry name" value="Ank"/>
    <property type="match status" value="1"/>
</dbReference>
<evidence type="ECO:0000256" key="1">
    <source>
        <dbReference type="ARBA" id="ARBA00004141"/>
    </source>
</evidence>
<evidence type="ECO:0000256" key="5">
    <source>
        <dbReference type="ARBA" id="ARBA00023043"/>
    </source>
</evidence>
<dbReference type="SMART" id="SM00248">
    <property type="entry name" value="ANK"/>
    <property type="match status" value="7"/>
</dbReference>
<dbReference type="InterPro" id="IPR036770">
    <property type="entry name" value="Ankyrin_rpt-contain_sf"/>
</dbReference>
<dbReference type="GO" id="GO:0016020">
    <property type="term" value="C:membrane"/>
    <property type="evidence" value="ECO:0007669"/>
    <property type="project" value="UniProtKB-SubCell"/>
</dbReference>
<dbReference type="PROSITE" id="PS50297">
    <property type="entry name" value="ANK_REP_REGION"/>
    <property type="match status" value="1"/>
</dbReference>
<name>A0ABD3KTF0_EUCGL</name>